<dbReference type="AlphaFoldDB" id="W4RNI5"/>
<comment type="caution">
    <text evidence="1">The sequence shown here is derived from an EMBL/GenBank/DDBJ whole genome shotgun (WGS) entry which is preliminary data.</text>
</comment>
<name>W4RNI5_9BACI</name>
<sequence>MVPVENIRSFPYPFGENNIYRYSNNAIPLNPPIAIEVTESYIEELNLKRELLKKHHERCYHSESHTMDAKWEALDLILNQLSEYYPEKFKLITNDDHWIFTNLQTGEKQSFTFGDHGTLDLEPLDFVGRHVQEDLILMMQRDGDLYLDAGQLCFPANWSLFFDAGMSFKEIHKQIPGFQSDSLDERILQFLMRIEAGIPWWRKNWSLMAGNRLDTSLEIFAEWGQARKKVTKDNVGQFVHLRVEVQRLFRLPKSYGILFTIHSHMLPLKKFIQHTLWLEQLSAILQELPEFIADYKGISLYRELVLEYLEKELGKR</sequence>
<proteinExistence type="predicted"/>
<gene>
    <name evidence="1" type="ORF">JCM21738_2830</name>
</gene>
<accession>W4RNI5</accession>
<dbReference type="InterPro" id="IPR021848">
    <property type="entry name" value="HODM_asu-like"/>
</dbReference>
<dbReference type="Proteomes" id="UP000018949">
    <property type="component" value="Unassembled WGS sequence"/>
</dbReference>
<evidence type="ECO:0000313" key="1">
    <source>
        <dbReference type="EMBL" id="GAE45975.1"/>
    </source>
</evidence>
<dbReference type="eggNOG" id="ENOG502Z7ZS">
    <property type="taxonomic scope" value="Bacteria"/>
</dbReference>
<organism evidence="1 2">
    <name type="scientific">Mesobacillus boroniphilus JCM 21738</name>
    <dbReference type="NCBI Taxonomy" id="1294265"/>
    <lineage>
        <taxon>Bacteria</taxon>
        <taxon>Bacillati</taxon>
        <taxon>Bacillota</taxon>
        <taxon>Bacilli</taxon>
        <taxon>Bacillales</taxon>
        <taxon>Bacillaceae</taxon>
        <taxon>Mesobacillus</taxon>
    </lineage>
</organism>
<keyword evidence="2" id="KW-1185">Reference proteome</keyword>
<reference evidence="1 2" key="1">
    <citation type="submission" date="2013-12" db="EMBL/GenBank/DDBJ databases">
        <title>NBRP : Genome information of microbial organism related human and environment.</title>
        <authorList>
            <person name="Hattori M."/>
            <person name="Oshima K."/>
            <person name="Inaba H."/>
            <person name="Suda W."/>
            <person name="Sakamoto M."/>
            <person name="Iino T."/>
            <person name="Kitahara M."/>
            <person name="Oshida Y."/>
            <person name="Iida T."/>
            <person name="Kudo T."/>
            <person name="Itoh T."/>
            <person name="Ahmed I."/>
            <person name="Ohkuma M."/>
        </authorList>
    </citation>
    <scope>NUCLEOTIDE SEQUENCE [LARGE SCALE GENOMIC DNA]</scope>
    <source>
        <strain evidence="1 2">JCM 21738</strain>
    </source>
</reference>
<dbReference type="EMBL" id="BAUW01000033">
    <property type="protein sequence ID" value="GAE45975.1"/>
    <property type="molecule type" value="Genomic_DNA"/>
</dbReference>
<dbReference type="RefSeq" id="WP_023613436.1">
    <property type="nucleotide sequence ID" value="NZ_BAUW01000033.1"/>
</dbReference>
<evidence type="ECO:0000313" key="2">
    <source>
        <dbReference type="Proteomes" id="UP000018949"/>
    </source>
</evidence>
<evidence type="ECO:0008006" key="3">
    <source>
        <dbReference type="Google" id="ProtNLM"/>
    </source>
</evidence>
<dbReference type="Pfam" id="PF11927">
    <property type="entry name" value="HODM_asu-like"/>
    <property type="match status" value="1"/>
</dbReference>
<protein>
    <recommendedName>
        <fullName evidence="3">DUF3445 domain-containing protein</fullName>
    </recommendedName>
</protein>